<keyword evidence="5" id="KW-1133">Transmembrane helix</keyword>
<sequence length="154" mass="17937">MKKGRNSAGDARAVRRSEFEEEVEEEWGLILVWCADDAHMVGKEANQCYCGDRSMVWTSWTDNNPGRRFYGCPNYKANGSCGYFKWLDPPICIRARRIIPRLLKRIKGYRARERIYWVILVISWVITIAVVMLYVGNKRNLRNEKGVVFVLKDG</sequence>
<proteinExistence type="predicted"/>
<keyword evidence="5" id="KW-0812">Transmembrane</keyword>
<gene>
    <name evidence="7" type="ORF">L1049_000384</name>
</gene>
<dbReference type="PROSITE" id="PS51999">
    <property type="entry name" value="ZF_GRF"/>
    <property type="match status" value="1"/>
</dbReference>
<dbReference type="AlphaFoldDB" id="A0AAP0NAH0"/>
<evidence type="ECO:0000256" key="3">
    <source>
        <dbReference type="ARBA" id="ARBA00022833"/>
    </source>
</evidence>
<keyword evidence="1" id="KW-0479">Metal-binding</keyword>
<name>A0AAP0NAH0_LIQFO</name>
<dbReference type="EMBL" id="JBBPBK010000015">
    <property type="protein sequence ID" value="KAK9268627.1"/>
    <property type="molecule type" value="Genomic_DNA"/>
</dbReference>
<dbReference type="Proteomes" id="UP001415857">
    <property type="component" value="Unassembled WGS sequence"/>
</dbReference>
<dbReference type="GO" id="GO:0008270">
    <property type="term" value="F:zinc ion binding"/>
    <property type="evidence" value="ECO:0007669"/>
    <property type="project" value="UniProtKB-KW"/>
</dbReference>
<keyword evidence="8" id="KW-1185">Reference proteome</keyword>
<accession>A0AAP0NAH0</accession>
<keyword evidence="5" id="KW-0472">Membrane</keyword>
<feature type="transmembrane region" description="Helical" evidence="5">
    <location>
        <begin position="115"/>
        <end position="135"/>
    </location>
</feature>
<evidence type="ECO:0000256" key="5">
    <source>
        <dbReference type="SAM" id="Phobius"/>
    </source>
</evidence>
<keyword evidence="2 4" id="KW-0863">Zinc-finger</keyword>
<dbReference type="Pfam" id="PF06839">
    <property type="entry name" value="Zn_ribbon_GRF"/>
    <property type="match status" value="1"/>
</dbReference>
<dbReference type="PANTHER" id="PTHR33248">
    <property type="entry name" value="ZINC ION-BINDING PROTEIN"/>
    <property type="match status" value="1"/>
</dbReference>
<evidence type="ECO:0000313" key="7">
    <source>
        <dbReference type="EMBL" id="KAK9268627.1"/>
    </source>
</evidence>
<evidence type="ECO:0000256" key="1">
    <source>
        <dbReference type="ARBA" id="ARBA00022723"/>
    </source>
</evidence>
<keyword evidence="3" id="KW-0862">Zinc</keyword>
<evidence type="ECO:0000256" key="4">
    <source>
        <dbReference type="PROSITE-ProRule" id="PRU01343"/>
    </source>
</evidence>
<dbReference type="InterPro" id="IPR010666">
    <property type="entry name" value="Znf_GRF"/>
</dbReference>
<evidence type="ECO:0000313" key="8">
    <source>
        <dbReference type="Proteomes" id="UP001415857"/>
    </source>
</evidence>
<comment type="caution">
    <text evidence="7">The sequence shown here is derived from an EMBL/GenBank/DDBJ whole genome shotgun (WGS) entry which is preliminary data.</text>
</comment>
<feature type="domain" description="GRF-type" evidence="6">
    <location>
        <begin position="48"/>
        <end position="90"/>
    </location>
</feature>
<protein>
    <recommendedName>
        <fullName evidence="6">GRF-type domain-containing protein</fullName>
    </recommendedName>
</protein>
<evidence type="ECO:0000259" key="6">
    <source>
        <dbReference type="PROSITE" id="PS51999"/>
    </source>
</evidence>
<organism evidence="7 8">
    <name type="scientific">Liquidambar formosana</name>
    <name type="common">Formosan gum</name>
    <dbReference type="NCBI Taxonomy" id="63359"/>
    <lineage>
        <taxon>Eukaryota</taxon>
        <taxon>Viridiplantae</taxon>
        <taxon>Streptophyta</taxon>
        <taxon>Embryophyta</taxon>
        <taxon>Tracheophyta</taxon>
        <taxon>Spermatophyta</taxon>
        <taxon>Magnoliopsida</taxon>
        <taxon>eudicotyledons</taxon>
        <taxon>Gunneridae</taxon>
        <taxon>Pentapetalae</taxon>
        <taxon>Saxifragales</taxon>
        <taxon>Altingiaceae</taxon>
        <taxon>Liquidambar</taxon>
    </lineage>
</organism>
<evidence type="ECO:0000256" key="2">
    <source>
        <dbReference type="ARBA" id="ARBA00022771"/>
    </source>
</evidence>
<reference evidence="7 8" key="1">
    <citation type="journal article" date="2024" name="Plant J.">
        <title>Genome sequences and population genomics reveal climatic adaptation and genomic divergence between two closely related sweetgum species.</title>
        <authorList>
            <person name="Xu W.Q."/>
            <person name="Ren C.Q."/>
            <person name="Zhang X.Y."/>
            <person name="Comes H.P."/>
            <person name="Liu X.H."/>
            <person name="Li Y.G."/>
            <person name="Kettle C.J."/>
            <person name="Jalonen R."/>
            <person name="Gaisberger H."/>
            <person name="Ma Y.Z."/>
            <person name="Qiu Y.X."/>
        </authorList>
    </citation>
    <scope>NUCLEOTIDE SEQUENCE [LARGE SCALE GENOMIC DNA]</scope>
    <source>
        <strain evidence="7">Hangzhou</strain>
    </source>
</reference>